<dbReference type="EMBL" id="JAAGNA010000856">
    <property type="protein sequence ID" value="NEC51786.1"/>
    <property type="molecule type" value="Genomic_DNA"/>
</dbReference>
<protein>
    <submittedName>
        <fullName evidence="1">Uncharacterized protein</fullName>
    </submittedName>
</protein>
<evidence type="ECO:0000313" key="1">
    <source>
        <dbReference type="EMBL" id="NEC51786.1"/>
    </source>
</evidence>
<dbReference type="AlphaFoldDB" id="A0A9X5HEW5"/>
<comment type="caution">
    <text evidence="1">The sequence shown here is derived from an EMBL/GenBank/DDBJ whole genome shotgun (WGS) entry which is preliminary data.</text>
</comment>
<dbReference type="Proteomes" id="UP000471745">
    <property type="component" value="Unassembled WGS sequence"/>
</dbReference>
<reference evidence="1 2" key="1">
    <citation type="submission" date="2020-01" db="EMBL/GenBank/DDBJ databases">
        <title>Insect and environment-associated Actinomycetes.</title>
        <authorList>
            <person name="Currrie C."/>
            <person name="Chevrette M."/>
            <person name="Carlson C."/>
            <person name="Stubbendieck R."/>
            <person name="Wendt-Pienkowski E."/>
        </authorList>
    </citation>
    <scope>NUCLEOTIDE SEQUENCE [LARGE SCALE GENOMIC DNA]</scope>
    <source>
        <strain evidence="1 2">SID8189</strain>
    </source>
</reference>
<evidence type="ECO:0000313" key="2">
    <source>
        <dbReference type="Proteomes" id="UP000471745"/>
    </source>
</evidence>
<accession>A0A9X5HEW5</accession>
<proteinExistence type="predicted"/>
<keyword evidence="2" id="KW-1185">Reference proteome</keyword>
<sequence length="308" mass="33775">MDLWQPDTGETLLTRTPIMFATGAAAPVSGMRWFRDTYRADIQNELEGWPEGPTYTARSAGSSTARTLVKGAVVGIGLAIGAFLSMHGGNIAGTSTSNAGTNVPDNPADEVHDFPVMWAAPGTIARTLPWQLDPGRSSAQRYRTHAVITDRRLVIVGFDYVKGAEDFIHDDFLWEIPRTSIQTVELRNFKRGQDTRIVFSDGSWCRLSSPTSAGRERLTRYLIEPLDFIPLEQLTPAQRKTAETFAAAQAADAQTPFVKRNPCGCFRIEVVAPSTTAATFGHPGLNSLMDDNGTEIPITEYHPQDFLT</sequence>
<gene>
    <name evidence="1" type="ORF">G3I18_24955</name>
</gene>
<organism evidence="1 2">
    <name type="scientific">Actinospica acidiphila</name>
    <dbReference type="NCBI Taxonomy" id="304899"/>
    <lineage>
        <taxon>Bacteria</taxon>
        <taxon>Bacillati</taxon>
        <taxon>Actinomycetota</taxon>
        <taxon>Actinomycetes</taxon>
        <taxon>Catenulisporales</taxon>
        <taxon>Actinospicaceae</taxon>
        <taxon>Actinospica</taxon>
    </lineage>
</organism>
<name>A0A9X5HEW5_9ACTN</name>